<dbReference type="PRINTS" id="PR00368">
    <property type="entry name" value="FADPNR"/>
</dbReference>
<dbReference type="InterPro" id="IPR001100">
    <property type="entry name" value="Pyr_nuc-diS_OxRdtase"/>
</dbReference>
<dbReference type="Proteomes" id="UP001460888">
    <property type="component" value="Unassembled WGS sequence"/>
</dbReference>
<organism evidence="11 12">
    <name type="scientific">Salinisphaera dokdonensis CL-ES53</name>
    <dbReference type="NCBI Taxonomy" id="1304272"/>
    <lineage>
        <taxon>Bacteria</taxon>
        <taxon>Pseudomonadati</taxon>
        <taxon>Pseudomonadota</taxon>
        <taxon>Gammaproteobacteria</taxon>
        <taxon>Salinisphaerales</taxon>
        <taxon>Salinisphaeraceae</taxon>
        <taxon>Salinisphaera</taxon>
    </lineage>
</organism>
<proteinExistence type="inferred from homology"/>
<accession>A0ABV2B0Q5</accession>
<evidence type="ECO:0000259" key="10">
    <source>
        <dbReference type="Pfam" id="PF07992"/>
    </source>
</evidence>
<evidence type="ECO:0000259" key="9">
    <source>
        <dbReference type="Pfam" id="PF02852"/>
    </source>
</evidence>
<evidence type="ECO:0000256" key="8">
    <source>
        <dbReference type="RuleBase" id="RU003691"/>
    </source>
</evidence>
<dbReference type="PIRSF" id="PIRSF000350">
    <property type="entry name" value="Mercury_reductase_MerA"/>
    <property type="match status" value="1"/>
</dbReference>
<dbReference type="InterPro" id="IPR012999">
    <property type="entry name" value="Pyr_OxRdtase_I_AS"/>
</dbReference>
<dbReference type="NCBIfam" id="TIGR01421">
    <property type="entry name" value="gluta_reduc_1"/>
    <property type="match status" value="1"/>
</dbReference>
<sequence length="448" mass="48066">MSEHFDLVVIGGGSGGMATARRAASYGKKVALIERGRLGGTCVNIGCVPKKVMWHAAEFASHAAHAADYGFATGVPEHDWTKLVDNRETYIQRLNGIYARNLDKDAVEFVAGDARFAGERRIAVGERELEADHVVIATGGKPHWPDVPGAALGTDSDGFFQWRERPNSVAIVGSGYIACELAGVLNGLGADVKLLLRKEHVLKNFDAMLGDTLIERMREAGIDVQMNRQTAELSEAGEQVQVDFEDGDSITVDKLIWAIGRLPNTDNLDLESLGLETAANGTIPVDEWQDTAIDGVHALGDVTGQAELTPVAIAAGRRLSDRLFGGQPDRRLDYHNIPTVVFTHPPIGSVGLSEADARAEYGDAAVKIYTSHYVALYHGVLEHKVPSDMKLVCVGDDEKVVGAHVIGDGADEMLQGFGVAVKMGATKADFDNTVAIHPTSAEEFVTMT</sequence>
<comment type="cofactor">
    <cofactor evidence="1">
        <name>FAD</name>
        <dbReference type="ChEBI" id="CHEBI:57692"/>
    </cofactor>
</comment>
<evidence type="ECO:0000256" key="7">
    <source>
        <dbReference type="ARBA" id="ARBA00023284"/>
    </source>
</evidence>
<dbReference type="PRINTS" id="PR00411">
    <property type="entry name" value="PNDRDTASEI"/>
</dbReference>
<evidence type="ECO:0000256" key="2">
    <source>
        <dbReference type="ARBA" id="ARBA00007532"/>
    </source>
</evidence>
<evidence type="ECO:0000256" key="6">
    <source>
        <dbReference type="ARBA" id="ARBA00023157"/>
    </source>
</evidence>
<dbReference type="Gene3D" id="3.50.50.60">
    <property type="entry name" value="FAD/NAD(P)-binding domain"/>
    <property type="match status" value="2"/>
</dbReference>
<dbReference type="PANTHER" id="PTHR42737:SF2">
    <property type="entry name" value="GLUTATHIONE REDUCTASE"/>
    <property type="match status" value="1"/>
</dbReference>
<dbReference type="InterPro" id="IPR036188">
    <property type="entry name" value="FAD/NAD-bd_sf"/>
</dbReference>
<dbReference type="InterPro" id="IPR046952">
    <property type="entry name" value="GSHR/TRXR-like"/>
</dbReference>
<gene>
    <name evidence="11" type="ORF">SADO_07572</name>
</gene>
<dbReference type="SUPFAM" id="SSF55424">
    <property type="entry name" value="FAD/NAD-linked reductases, dimerisation (C-terminal) domain"/>
    <property type="match status" value="1"/>
</dbReference>
<comment type="similarity">
    <text evidence="2 8">Belongs to the class-I pyridine nucleotide-disulfide oxidoreductase family.</text>
</comment>
<dbReference type="NCBIfam" id="NF004776">
    <property type="entry name" value="PRK06116.1"/>
    <property type="match status" value="1"/>
</dbReference>
<keyword evidence="6" id="KW-1015">Disulfide bond</keyword>
<dbReference type="PANTHER" id="PTHR42737">
    <property type="entry name" value="GLUTATHIONE REDUCTASE"/>
    <property type="match status" value="1"/>
</dbReference>
<dbReference type="Pfam" id="PF07992">
    <property type="entry name" value="Pyr_redox_2"/>
    <property type="match status" value="1"/>
</dbReference>
<evidence type="ECO:0000256" key="1">
    <source>
        <dbReference type="ARBA" id="ARBA00001974"/>
    </source>
</evidence>
<keyword evidence="4 8" id="KW-0274">FAD</keyword>
<dbReference type="PROSITE" id="PS00076">
    <property type="entry name" value="PYRIDINE_REDOX_1"/>
    <property type="match status" value="1"/>
</dbReference>
<dbReference type="Gene3D" id="3.30.390.30">
    <property type="match status" value="1"/>
</dbReference>
<dbReference type="Pfam" id="PF02852">
    <property type="entry name" value="Pyr_redox_dim"/>
    <property type="match status" value="1"/>
</dbReference>
<comment type="caution">
    <text evidence="11">The sequence shown here is derived from an EMBL/GenBank/DDBJ whole genome shotgun (WGS) entry which is preliminary data.</text>
</comment>
<dbReference type="EMBL" id="APND01000002">
    <property type="protein sequence ID" value="MES1929097.1"/>
    <property type="molecule type" value="Genomic_DNA"/>
</dbReference>
<feature type="domain" description="Pyridine nucleotide-disulphide oxidoreductase dimerisation" evidence="9">
    <location>
        <begin position="337"/>
        <end position="447"/>
    </location>
</feature>
<keyword evidence="7 8" id="KW-0676">Redox-active center</keyword>
<feature type="domain" description="FAD/NAD(P)-binding" evidence="10">
    <location>
        <begin position="5"/>
        <end position="316"/>
    </location>
</feature>
<evidence type="ECO:0000256" key="3">
    <source>
        <dbReference type="ARBA" id="ARBA00022630"/>
    </source>
</evidence>
<evidence type="ECO:0000256" key="5">
    <source>
        <dbReference type="ARBA" id="ARBA00023002"/>
    </source>
</evidence>
<dbReference type="InterPro" id="IPR023753">
    <property type="entry name" value="FAD/NAD-binding_dom"/>
</dbReference>
<dbReference type="SUPFAM" id="SSF51905">
    <property type="entry name" value="FAD/NAD(P)-binding domain"/>
    <property type="match status" value="1"/>
</dbReference>
<dbReference type="InterPro" id="IPR006322">
    <property type="entry name" value="Glutathione_Rdtase_euk/bac"/>
</dbReference>
<dbReference type="RefSeq" id="WP_353110593.1">
    <property type="nucleotide sequence ID" value="NZ_APND01000002.1"/>
</dbReference>
<name>A0ABV2B0Q5_9GAMM</name>
<keyword evidence="5 8" id="KW-0560">Oxidoreductase</keyword>
<evidence type="ECO:0000313" key="12">
    <source>
        <dbReference type="Proteomes" id="UP001460888"/>
    </source>
</evidence>
<evidence type="ECO:0000313" key="11">
    <source>
        <dbReference type="EMBL" id="MES1929097.1"/>
    </source>
</evidence>
<evidence type="ECO:0000256" key="4">
    <source>
        <dbReference type="ARBA" id="ARBA00022827"/>
    </source>
</evidence>
<dbReference type="InterPro" id="IPR016156">
    <property type="entry name" value="FAD/NAD-linked_Rdtase_dimer_sf"/>
</dbReference>
<keyword evidence="12" id="KW-1185">Reference proteome</keyword>
<keyword evidence="3 8" id="KW-0285">Flavoprotein</keyword>
<protein>
    <submittedName>
        <fullName evidence="11">Glutathione-disulfide reductase</fullName>
    </submittedName>
</protein>
<reference evidence="11 12" key="1">
    <citation type="submission" date="2013-03" db="EMBL/GenBank/DDBJ databases">
        <title>Salinisphaera dokdonensis CL-ES53 Genome Sequencing.</title>
        <authorList>
            <person name="Li C."/>
            <person name="Lai Q."/>
            <person name="Shao Z."/>
        </authorList>
    </citation>
    <scope>NUCLEOTIDE SEQUENCE [LARGE SCALE GENOMIC DNA]</scope>
    <source>
        <strain evidence="11 12">CL-ES53</strain>
    </source>
</reference>
<dbReference type="InterPro" id="IPR004099">
    <property type="entry name" value="Pyr_nucl-diS_OxRdtase_dimer"/>
</dbReference>